<dbReference type="InterPro" id="IPR050789">
    <property type="entry name" value="Diverse_Enzym_Activities"/>
</dbReference>
<dbReference type="PANTHER" id="PTHR43283:SF7">
    <property type="entry name" value="BETA-LACTAMASE-RELATED DOMAIN-CONTAINING PROTEIN"/>
    <property type="match status" value="1"/>
</dbReference>
<proteinExistence type="predicted"/>
<gene>
    <name evidence="2" type="ORF">RZ517_07740</name>
</gene>
<organism evidence="2 3">
    <name type="scientific">Roseovarius phycicola</name>
    <dbReference type="NCBI Taxonomy" id="3080976"/>
    <lineage>
        <taxon>Bacteria</taxon>
        <taxon>Pseudomonadati</taxon>
        <taxon>Pseudomonadota</taxon>
        <taxon>Alphaproteobacteria</taxon>
        <taxon>Rhodobacterales</taxon>
        <taxon>Roseobacteraceae</taxon>
        <taxon>Roseovarius</taxon>
    </lineage>
</organism>
<dbReference type="Pfam" id="PF00144">
    <property type="entry name" value="Beta-lactamase"/>
    <property type="match status" value="1"/>
</dbReference>
<reference evidence="2 3" key="1">
    <citation type="submission" date="2023-10" db="EMBL/GenBank/DDBJ databases">
        <title>Roseovarius strain S88 nov., isolated from a marine algae.</title>
        <authorList>
            <person name="Lee M.W."/>
            <person name="Lee J.K."/>
            <person name="Kim J.M."/>
            <person name="Choi D.G."/>
            <person name="Baek J.H."/>
            <person name="Bayburt H."/>
            <person name="Jung J.J."/>
            <person name="Han D.M."/>
            <person name="Jeon C.O."/>
        </authorList>
    </citation>
    <scope>NUCLEOTIDE SEQUENCE [LARGE SCALE GENOMIC DNA]</scope>
    <source>
        <strain evidence="2 3">S88</strain>
    </source>
</reference>
<protein>
    <submittedName>
        <fullName evidence="2">Serine hydrolase</fullName>
        <ecNumber evidence="2">3.-.-.-</ecNumber>
    </submittedName>
</protein>
<name>A0ABZ2HQZ1_9RHOB</name>
<dbReference type="InterPro" id="IPR012338">
    <property type="entry name" value="Beta-lactam/transpept-like"/>
</dbReference>
<feature type="domain" description="Beta-lactamase-related" evidence="1">
    <location>
        <begin position="34"/>
        <end position="335"/>
    </location>
</feature>
<dbReference type="PANTHER" id="PTHR43283">
    <property type="entry name" value="BETA-LACTAMASE-RELATED"/>
    <property type="match status" value="1"/>
</dbReference>
<keyword evidence="3" id="KW-1185">Reference proteome</keyword>
<dbReference type="SUPFAM" id="SSF56601">
    <property type="entry name" value="beta-lactamase/transpeptidase-like"/>
    <property type="match status" value="1"/>
</dbReference>
<dbReference type="GO" id="GO:0016787">
    <property type="term" value="F:hydrolase activity"/>
    <property type="evidence" value="ECO:0007669"/>
    <property type="project" value="UniProtKB-KW"/>
</dbReference>
<sequence>MPQAYETIEDVPFEASYGKTTVADWIDRDYTDGFLVMRDGRIVHESYWNGMTPGTVHLAQSVSKSVTSTAAASLIQEGLLDPGAPVTDPLPELAKTAWAGASLQQVMDMTSGTKFDESDYANRASDIGKMDVAAGWKPIPDGYEEEHWPSCIHDQMLTLTERNAEHGERFVYRSMETDVLAHAMERVTGQRLPQIVSERLWKPMGAGTEACFTVDASGYALSCGGFNASLRDFARMGQAYLDDGRVGDRQVIPKAWVEDVRSGDHGLFNDISREALPNGRYRNQFWIEDADRMGHLSLGVFGQFIYVSPERGMVFVKLSTWPDFLDVERKRDFLAACHAIAQALGRDL</sequence>
<evidence type="ECO:0000313" key="2">
    <source>
        <dbReference type="EMBL" id="WWR48048.1"/>
    </source>
</evidence>
<dbReference type="Proteomes" id="UP001364156">
    <property type="component" value="Chromosome"/>
</dbReference>
<dbReference type="Gene3D" id="3.40.710.10">
    <property type="entry name" value="DD-peptidase/beta-lactamase superfamily"/>
    <property type="match status" value="1"/>
</dbReference>
<dbReference type="InterPro" id="IPR001466">
    <property type="entry name" value="Beta-lactam-related"/>
</dbReference>
<accession>A0ABZ2HQZ1</accession>
<dbReference type="EMBL" id="CP146069">
    <property type="protein sequence ID" value="WWR48048.1"/>
    <property type="molecule type" value="Genomic_DNA"/>
</dbReference>
<evidence type="ECO:0000259" key="1">
    <source>
        <dbReference type="Pfam" id="PF00144"/>
    </source>
</evidence>
<evidence type="ECO:0000313" key="3">
    <source>
        <dbReference type="Proteomes" id="UP001364156"/>
    </source>
</evidence>
<dbReference type="EC" id="3.-.-.-" evidence="2"/>
<keyword evidence="2" id="KW-0378">Hydrolase</keyword>